<dbReference type="STRING" id="1434072.SAMN05216210_3115"/>
<dbReference type="OrthoDB" id="9806939at2"/>
<evidence type="ECO:0000313" key="7">
    <source>
        <dbReference type="Proteomes" id="UP000243924"/>
    </source>
</evidence>
<evidence type="ECO:0000256" key="1">
    <source>
        <dbReference type="ARBA" id="ARBA00009477"/>
    </source>
</evidence>
<dbReference type="AlphaFoldDB" id="A0A1H2HKN9"/>
<evidence type="ECO:0000259" key="4">
    <source>
        <dbReference type="Pfam" id="PF25876"/>
    </source>
</evidence>
<keyword evidence="3" id="KW-0732">Signal</keyword>
<feature type="domain" description="Multidrug resistance protein MdtA-like alpha-helical hairpin" evidence="4">
    <location>
        <begin position="94"/>
        <end position="153"/>
    </location>
</feature>
<keyword evidence="2" id="KW-0175">Coiled coil</keyword>
<dbReference type="Gene3D" id="1.10.287.470">
    <property type="entry name" value="Helix hairpin bin"/>
    <property type="match status" value="1"/>
</dbReference>
<evidence type="ECO:0000256" key="3">
    <source>
        <dbReference type="SAM" id="SignalP"/>
    </source>
</evidence>
<proteinExistence type="inferred from homology"/>
<dbReference type="InterPro" id="IPR006143">
    <property type="entry name" value="RND_pump_MFP"/>
</dbReference>
<feature type="domain" description="Multidrug resistance protein MdtA-like barrel-sandwich hybrid" evidence="5">
    <location>
        <begin position="59"/>
        <end position="179"/>
    </location>
</feature>
<evidence type="ECO:0000256" key="2">
    <source>
        <dbReference type="ARBA" id="ARBA00023054"/>
    </source>
</evidence>
<dbReference type="RefSeq" id="WP_092388700.1">
    <property type="nucleotide sequence ID" value="NZ_LT629787.1"/>
</dbReference>
<dbReference type="NCBIfam" id="TIGR01730">
    <property type="entry name" value="RND_mfp"/>
    <property type="match status" value="1"/>
</dbReference>
<feature type="signal peptide" evidence="3">
    <location>
        <begin position="1"/>
        <end position="20"/>
    </location>
</feature>
<dbReference type="GO" id="GO:1990281">
    <property type="term" value="C:efflux pump complex"/>
    <property type="evidence" value="ECO:0007669"/>
    <property type="project" value="TreeGrafter"/>
</dbReference>
<dbReference type="Pfam" id="PF25917">
    <property type="entry name" value="BSH_RND"/>
    <property type="match status" value="1"/>
</dbReference>
<feature type="chain" id="PRO_5009275818" evidence="3">
    <location>
        <begin position="21"/>
        <end position="363"/>
    </location>
</feature>
<evidence type="ECO:0000313" key="6">
    <source>
        <dbReference type="EMBL" id="SDU32405.1"/>
    </source>
</evidence>
<dbReference type="SUPFAM" id="SSF111369">
    <property type="entry name" value="HlyD-like secretion proteins"/>
    <property type="match status" value="1"/>
</dbReference>
<dbReference type="PANTHER" id="PTHR30469">
    <property type="entry name" value="MULTIDRUG RESISTANCE PROTEIN MDTA"/>
    <property type="match status" value="1"/>
</dbReference>
<dbReference type="InterPro" id="IPR058625">
    <property type="entry name" value="MdtA-like_BSH"/>
</dbReference>
<organism evidence="6 7">
    <name type="scientific">Halopseudomonas salegens</name>
    <dbReference type="NCBI Taxonomy" id="1434072"/>
    <lineage>
        <taxon>Bacteria</taxon>
        <taxon>Pseudomonadati</taxon>
        <taxon>Pseudomonadota</taxon>
        <taxon>Gammaproteobacteria</taxon>
        <taxon>Pseudomonadales</taxon>
        <taxon>Pseudomonadaceae</taxon>
        <taxon>Halopseudomonas</taxon>
    </lineage>
</organism>
<name>A0A1H2HKN9_9GAMM</name>
<dbReference type="Gene3D" id="2.40.420.20">
    <property type="match status" value="1"/>
</dbReference>
<keyword evidence="7" id="KW-1185">Reference proteome</keyword>
<dbReference type="Gene3D" id="2.40.50.100">
    <property type="match status" value="1"/>
</dbReference>
<comment type="similarity">
    <text evidence="1">Belongs to the membrane fusion protein (MFP) (TC 8.A.1) family.</text>
</comment>
<accession>A0A1H2HKN9</accession>
<reference evidence="7" key="1">
    <citation type="submission" date="2016-10" db="EMBL/GenBank/DDBJ databases">
        <authorList>
            <person name="Varghese N."/>
            <person name="Submissions S."/>
        </authorList>
    </citation>
    <scope>NUCLEOTIDE SEQUENCE [LARGE SCALE GENOMIC DNA]</scope>
    <source>
        <strain evidence="7">CECT 8338</strain>
    </source>
</reference>
<dbReference type="EMBL" id="LT629787">
    <property type="protein sequence ID" value="SDU32405.1"/>
    <property type="molecule type" value="Genomic_DNA"/>
</dbReference>
<dbReference type="Proteomes" id="UP000243924">
    <property type="component" value="Chromosome I"/>
</dbReference>
<dbReference type="PANTHER" id="PTHR30469:SF20">
    <property type="entry name" value="EFFLUX RND TRANSPORTER PERIPLASMIC ADAPTOR SUBUNIT"/>
    <property type="match status" value="1"/>
</dbReference>
<dbReference type="InterPro" id="IPR058624">
    <property type="entry name" value="MdtA-like_HH"/>
</dbReference>
<dbReference type="PROSITE" id="PS51257">
    <property type="entry name" value="PROKAR_LIPOPROTEIN"/>
    <property type="match status" value="1"/>
</dbReference>
<gene>
    <name evidence="6" type="ORF">SAMN05216210_3115</name>
</gene>
<dbReference type="Pfam" id="PF25876">
    <property type="entry name" value="HH_MFP_RND"/>
    <property type="match status" value="1"/>
</dbReference>
<sequence>MRVLFPAGLLAVLLLLAACADPAPDPVELVRPVKLFTVTDPGAQRLREFPARLQAPEEAQLSFRLGGELRELHAREGRKVEAGDLIAELDDTDYRLRLQDREATYELTRSQLERMRTLVDRQVVSRAEFEERQAQFNSAEAALNLARQELAYTQLKAPFAGLVARTHVERYQTVQPNQPIVTLYAGESMDVVFQLPESLLANLRPDTSPTSYQPRVRIDSLPGLDVLAHYKEHASQPDPRTLTYEVTLGMPLPPGVVLLPGMSATVVVDFARLGNTGDLPLLVPVEAVFSPDEQGPEVRQVWVAEVQDETLRVTARDVTVGQLTANGIEILSGLEPGEQIVAVGSSELSEGQQVRPWERERGL</sequence>
<dbReference type="Gene3D" id="2.40.30.170">
    <property type="match status" value="1"/>
</dbReference>
<dbReference type="GO" id="GO:0015562">
    <property type="term" value="F:efflux transmembrane transporter activity"/>
    <property type="evidence" value="ECO:0007669"/>
    <property type="project" value="TreeGrafter"/>
</dbReference>
<protein>
    <submittedName>
        <fullName evidence="6">RND family efflux transporter, MFP subunit</fullName>
    </submittedName>
</protein>
<evidence type="ECO:0000259" key="5">
    <source>
        <dbReference type="Pfam" id="PF25917"/>
    </source>
</evidence>